<dbReference type="PROSITE" id="PS50109">
    <property type="entry name" value="HIS_KIN"/>
    <property type="match status" value="1"/>
</dbReference>
<dbReference type="Proteomes" id="UP000434052">
    <property type="component" value="Unassembled WGS sequence"/>
</dbReference>
<sequence>MPDENPRLKRPPFLSSLDQPPATDVVVGALLGYFLLHPVALAIVGQEVSLPILVHSFSSTLGAYFAFIGMMTGFIGGIFRRQLKKQNEKLAEANKELSAAVAERESLLRIISHDITNAMVSASAALTLVERRAQKTQQTCSTSADFTEIASDARETLANAQHLLEFTKRMLAIQSGKLVMVLEKQDVRPIVANAAALYKENAGKKNVDLVIDTPDSEVICAVEPTVLRNTVLGNLVSNAVKFSLPGKAVRISLAEQNGRVLFSVVNIGPCIPDDLAADIFSPGACTTRPGTCGEPGTGFGLPLVAQFAEKMDGAVTVDSVPAPGEGTMEDGGDVCRTTFTVSLPRLNSFKARQPRR</sequence>
<evidence type="ECO:0000313" key="5">
    <source>
        <dbReference type="EMBL" id="TVM36641.1"/>
    </source>
</evidence>
<evidence type="ECO:0000313" key="6">
    <source>
        <dbReference type="Proteomes" id="UP000434052"/>
    </source>
</evidence>
<dbReference type="PANTHER" id="PTHR43547:SF2">
    <property type="entry name" value="HYBRID SIGNAL TRANSDUCTION HISTIDINE KINASE C"/>
    <property type="match status" value="1"/>
</dbReference>
<dbReference type="OrthoDB" id="5342753at2"/>
<dbReference type="GO" id="GO:0000155">
    <property type="term" value="F:phosphorelay sensor kinase activity"/>
    <property type="evidence" value="ECO:0007669"/>
    <property type="project" value="TreeGrafter"/>
</dbReference>
<keyword evidence="3" id="KW-0472">Membrane</keyword>
<keyword evidence="1" id="KW-0597">Phosphoprotein</keyword>
<dbReference type="InterPro" id="IPR036890">
    <property type="entry name" value="HATPase_C_sf"/>
</dbReference>
<organism evidence="5 6">
    <name type="scientific">Oceanidesulfovibrio marinus</name>
    <dbReference type="NCBI Taxonomy" id="370038"/>
    <lineage>
        <taxon>Bacteria</taxon>
        <taxon>Pseudomonadati</taxon>
        <taxon>Thermodesulfobacteriota</taxon>
        <taxon>Desulfovibrionia</taxon>
        <taxon>Desulfovibrionales</taxon>
        <taxon>Desulfovibrionaceae</taxon>
        <taxon>Oceanidesulfovibrio</taxon>
    </lineage>
</organism>
<dbReference type="AlphaFoldDB" id="A0A6P1ZL21"/>
<keyword evidence="2" id="KW-0175">Coiled coil</keyword>
<keyword evidence="3" id="KW-0812">Transmembrane</keyword>
<keyword evidence="3" id="KW-1133">Transmembrane helix</keyword>
<evidence type="ECO:0000256" key="2">
    <source>
        <dbReference type="SAM" id="Coils"/>
    </source>
</evidence>
<dbReference type="Pfam" id="PF02518">
    <property type="entry name" value="HATPase_c"/>
    <property type="match status" value="1"/>
</dbReference>
<feature type="domain" description="Histidine kinase" evidence="4">
    <location>
        <begin position="110"/>
        <end position="347"/>
    </location>
</feature>
<feature type="transmembrane region" description="Helical" evidence="3">
    <location>
        <begin position="21"/>
        <end position="41"/>
    </location>
</feature>
<accession>A0A6P1ZL21</accession>
<dbReference type="Gene3D" id="3.30.565.10">
    <property type="entry name" value="Histidine kinase-like ATPase, C-terminal domain"/>
    <property type="match status" value="1"/>
</dbReference>
<dbReference type="EMBL" id="QMIF01000001">
    <property type="protein sequence ID" value="TVM36641.1"/>
    <property type="molecule type" value="Genomic_DNA"/>
</dbReference>
<dbReference type="SMART" id="SM00387">
    <property type="entry name" value="HATPase_c"/>
    <property type="match status" value="1"/>
</dbReference>
<gene>
    <name evidence="5" type="ORF">DQK91_01595</name>
</gene>
<dbReference type="RefSeq" id="WP_144233678.1">
    <property type="nucleotide sequence ID" value="NZ_QMIF01000001.1"/>
</dbReference>
<evidence type="ECO:0000259" key="4">
    <source>
        <dbReference type="PROSITE" id="PS50109"/>
    </source>
</evidence>
<dbReference type="InterPro" id="IPR005467">
    <property type="entry name" value="His_kinase_dom"/>
</dbReference>
<feature type="coiled-coil region" evidence="2">
    <location>
        <begin position="80"/>
        <end position="110"/>
    </location>
</feature>
<comment type="caution">
    <text evidence="5">The sequence shown here is derived from an EMBL/GenBank/DDBJ whole genome shotgun (WGS) entry which is preliminary data.</text>
</comment>
<reference evidence="5 6" key="1">
    <citation type="submission" date="2018-06" db="EMBL/GenBank/DDBJ databases">
        <title>Complete genome of Desulfovibrio marinus P48SEP.</title>
        <authorList>
            <person name="Crispim J.S."/>
            <person name="Vidigal P.M.P."/>
            <person name="Silva L.C.F."/>
            <person name="Araujo L.C."/>
            <person name="Laguardia C.N."/>
            <person name="Dias R.S."/>
            <person name="Sousa M.P."/>
            <person name="Paula S.O."/>
            <person name="Silva C."/>
        </authorList>
    </citation>
    <scope>NUCLEOTIDE SEQUENCE [LARGE SCALE GENOMIC DNA]</scope>
    <source>
        <strain evidence="5 6">P48SEP</strain>
    </source>
</reference>
<dbReference type="PANTHER" id="PTHR43547">
    <property type="entry name" value="TWO-COMPONENT HISTIDINE KINASE"/>
    <property type="match status" value="1"/>
</dbReference>
<evidence type="ECO:0000256" key="3">
    <source>
        <dbReference type="SAM" id="Phobius"/>
    </source>
</evidence>
<evidence type="ECO:0000256" key="1">
    <source>
        <dbReference type="ARBA" id="ARBA00022553"/>
    </source>
</evidence>
<dbReference type="InterPro" id="IPR003594">
    <property type="entry name" value="HATPase_dom"/>
</dbReference>
<feature type="transmembrane region" description="Helical" evidence="3">
    <location>
        <begin position="61"/>
        <end position="79"/>
    </location>
</feature>
<proteinExistence type="predicted"/>
<name>A0A6P1ZL21_9BACT</name>
<dbReference type="SUPFAM" id="SSF55874">
    <property type="entry name" value="ATPase domain of HSP90 chaperone/DNA topoisomerase II/histidine kinase"/>
    <property type="match status" value="1"/>
</dbReference>
<protein>
    <recommendedName>
        <fullName evidence="4">Histidine kinase domain-containing protein</fullName>
    </recommendedName>
</protein>